<organism evidence="8 9">
    <name type="scientific">Meganyctiphanes norvegica</name>
    <name type="common">Northern krill</name>
    <name type="synonym">Thysanopoda norvegica</name>
    <dbReference type="NCBI Taxonomy" id="48144"/>
    <lineage>
        <taxon>Eukaryota</taxon>
        <taxon>Metazoa</taxon>
        <taxon>Ecdysozoa</taxon>
        <taxon>Arthropoda</taxon>
        <taxon>Crustacea</taxon>
        <taxon>Multicrustacea</taxon>
        <taxon>Malacostraca</taxon>
        <taxon>Eumalacostraca</taxon>
        <taxon>Eucarida</taxon>
        <taxon>Euphausiacea</taxon>
        <taxon>Euphausiidae</taxon>
        <taxon>Meganyctiphanes</taxon>
    </lineage>
</organism>
<dbReference type="Gene3D" id="1.10.10.60">
    <property type="entry name" value="Homeodomain-like"/>
    <property type="match status" value="1"/>
</dbReference>
<sequence>MGPIRTVIRPPPGAAAGDTAVSSAFNLIPRRPRTPSSPYSLSNHHASHTSTSSSPPYSLSNHHVPQTSRSSSPFYHLQRAYTQATTINHTHPKLSTRTLIPTISHRVNYHTAIQNGEHASRALDHFSTLQQPKTGCDVAMVPQGSEISALSSGMTTMPLSSLYQHFKQHLPPGPSLIDDSGNARRDEKSNQMINKQIMSKESSVICSSNNKEHKITTYDNKLYSTRVEEPELTTYPFNMSDDEESEEMHGGHQNWKISDIVETDEEGVETRTSTPTGERKTMLNLSETDFNESERESRFNNLSKQVDNTRKTEDSDVKETLMNESQHVHSSFSGESTKHDSCSYSGEQPGQCNNSQNLSQRQTSCFNKWLHTESESNVKTKGYSMCQPNQIKNINITDTECHTDLDNESIDVSSDEDNPQSNGEVDLPDGCDAEGIIKNQSGTRSPKSGTQTDGTRSTARLRPSSYRQFLTTRERRSRVFLKARSHHLGRWFVIHFSHPYPSKDQKDQLAAKTNMNRNQVSEWFGNMRRRIREATRRLNLCWEERVRVYNNVITGKSEPLPILPDDAINFWEPPTVIDSSQTDSQEETTASRKFKRTLLHRYLHDSYETSEKVGDVSHWNDFQEFKGNSVVSNSKKVQTTSKVKHKNKLHELPSQSKSVKKYPVNHLDVIQNQFEKQEKIFHHTAPLCTSSPKEHSVITWNNQIDDFNKDHSQISSQMPKDQAQQKSQTLYGYAPKLLYKQKSPTNNSTDQLVGCKKPLLLSPIANWLSQTTSNGLSNYFLTSKIRPEKVKDQLTNSLSMSYPNTQNNVEVKGPGVSNLVIHKPEELAAAYTLVQLQQM</sequence>
<keyword evidence="3 5" id="KW-0371">Homeobox</keyword>
<dbReference type="AlphaFoldDB" id="A0AAV2Q7U9"/>
<feature type="compositionally biased region" description="Polar residues" evidence="6">
    <location>
        <begin position="322"/>
        <end position="335"/>
    </location>
</feature>
<feature type="compositionally biased region" description="Basic and acidic residues" evidence="6">
    <location>
        <begin position="307"/>
        <end position="321"/>
    </location>
</feature>
<feature type="region of interest" description="Disordered" evidence="6">
    <location>
        <begin position="286"/>
        <end position="358"/>
    </location>
</feature>
<dbReference type="GO" id="GO:0005634">
    <property type="term" value="C:nucleus"/>
    <property type="evidence" value="ECO:0007669"/>
    <property type="project" value="UniProtKB-SubCell"/>
</dbReference>
<feature type="region of interest" description="Disordered" evidence="6">
    <location>
        <begin position="408"/>
        <end position="468"/>
    </location>
</feature>
<dbReference type="InterPro" id="IPR050224">
    <property type="entry name" value="TALE_homeobox"/>
</dbReference>
<dbReference type="GO" id="GO:0001654">
    <property type="term" value="P:eye development"/>
    <property type="evidence" value="ECO:0007669"/>
    <property type="project" value="UniProtKB-ARBA"/>
</dbReference>
<feature type="DNA-binding region" description="Homeobox" evidence="5">
    <location>
        <begin position="473"/>
        <end position="535"/>
    </location>
</feature>
<dbReference type="GO" id="GO:0048646">
    <property type="term" value="P:anatomical structure formation involved in morphogenesis"/>
    <property type="evidence" value="ECO:0007669"/>
    <property type="project" value="UniProtKB-ARBA"/>
</dbReference>
<accession>A0AAV2Q7U9</accession>
<dbReference type="EMBL" id="CAXKWB010003670">
    <property type="protein sequence ID" value="CAL4069822.1"/>
    <property type="molecule type" value="Genomic_DNA"/>
</dbReference>
<feature type="compositionally biased region" description="Polar residues" evidence="6">
    <location>
        <begin position="342"/>
        <end position="358"/>
    </location>
</feature>
<evidence type="ECO:0000256" key="6">
    <source>
        <dbReference type="SAM" id="MobiDB-lite"/>
    </source>
</evidence>
<comment type="subcellular location">
    <subcellularLocation>
        <location evidence="1 5">Nucleus</location>
    </subcellularLocation>
</comment>
<evidence type="ECO:0000256" key="3">
    <source>
        <dbReference type="ARBA" id="ARBA00023155"/>
    </source>
</evidence>
<feature type="compositionally biased region" description="Polar residues" evidence="6">
    <location>
        <begin position="64"/>
        <end position="73"/>
    </location>
</feature>
<dbReference type="CDD" id="cd00086">
    <property type="entry name" value="homeodomain"/>
    <property type="match status" value="1"/>
</dbReference>
<keyword evidence="2 5" id="KW-0238">DNA-binding</keyword>
<evidence type="ECO:0000256" key="2">
    <source>
        <dbReference type="ARBA" id="ARBA00023125"/>
    </source>
</evidence>
<evidence type="ECO:0000256" key="1">
    <source>
        <dbReference type="ARBA" id="ARBA00004123"/>
    </source>
</evidence>
<evidence type="ECO:0000259" key="7">
    <source>
        <dbReference type="PROSITE" id="PS50071"/>
    </source>
</evidence>
<protein>
    <recommendedName>
        <fullName evidence="7">Homeobox domain-containing protein</fullName>
    </recommendedName>
</protein>
<proteinExistence type="predicted"/>
<dbReference type="GO" id="GO:0000987">
    <property type="term" value="F:cis-regulatory region sequence-specific DNA binding"/>
    <property type="evidence" value="ECO:0007669"/>
    <property type="project" value="UniProtKB-ARBA"/>
</dbReference>
<feature type="compositionally biased region" description="Low complexity" evidence="6">
    <location>
        <begin position="34"/>
        <end position="63"/>
    </location>
</feature>
<evidence type="ECO:0000313" key="9">
    <source>
        <dbReference type="Proteomes" id="UP001497623"/>
    </source>
</evidence>
<dbReference type="InterPro" id="IPR008422">
    <property type="entry name" value="KN_HD"/>
</dbReference>
<feature type="compositionally biased region" description="Polar residues" evidence="6">
    <location>
        <begin position="438"/>
        <end position="458"/>
    </location>
</feature>
<name>A0AAV2Q7U9_MEGNR</name>
<gene>
    <name evidence="8" type="ORF">MNOR_LOCUS8070</name>
</gene>
<dbReference type="GO" id="GO:0006355">
    <property type="term" value="P:regulation of DNA-templated transcription"/>
    <property type="evidence" value="ECO:0007669"/>
    <property type="project" value="InterPro"/>
</dbReference>
<dbReference type="SMART" id="SM00389">
    <property type="entry name" value="HOX"/>
    <property type="match status" value="1"/>
</dbReference>
<dbReference type="InterPro" id="IPR009057">
    <property type="entry name" value="Homeodomain-like_sf"/>
</dbReference>
<dbReference type="PROSITE" id="PS50071">
    <property type="entry name" value="HOMEOBOX_2"/>
    <property type="match status" value="1"/>
</dbReference>
<keyword evidence="4 5" id="KW-0539">Nucleus</keyword>
<evidence type="ECO:0000313" key="8">
    <source>
        <dbReference type="EMBL" id="CAL4069822.1"/>
    </source>
</evidence>
<dbReference type="SUPFAM" id="SSF46689">
    <property type="entry name" value="Homeodomain-like"/>
    <property type="match status" value="1"/>
</dbReference>
<keyword evidence="9" id="KW-1185">Reference proteome</keyword>
<dbReference type="InterPro" id="IPR001356">
    <property type="entry name" value="HD"/>
</dbReference>
<feature type="domain" description="Homeobox" evidence="7">
    <location>
        <begin position="471"/>
        <end position="534"/>
    </location>
</feature>
<feature type="region of interest" description="Disordered" evidence="6">
    <location>
        <begin position="27"/>
        <end position="73"/>
    </location>
</feature>
<evidence type="ECO:0000256" key="5">
    <source>
        <dbReference type="PROSITE-ProRule" id="PRU00108"/>
    </source>
</evidence>
<evidence type="ECO:0000256" key="4">
    <source>
        <dbReference type="ARBA" id="ARBA00023242"/>
    </source>
</evidence>
<dbReference type="PANTHER" id="PTHR11850">
    <property type="entry name" value="HOMEOBOX PROTEIN TRANSCRIPTION FACTORS"/>
    <property type="match status" value="1"/>
</dbReference>
<comment type="caution">
    <text evidence="8">The sequence shown here is derived from an EMBL/GenBank/DDBJ whole genome shotgun (WGS) entry which is preliminary data.</text>
</comment>
<feature type="compositionally biased region" description="Acidic residues" evidence="6">
    <location>
        <begin position="408"/>
        <end position="418"/>
    </location>
</feature>
<dbReference type="Proteomes" id="UP001497623">
    <property type="component" value="Unassembled WGS sequence"/>
</dbReference>
<dbReference type="Pfam" id="PF05920">
    <property type="entry name" value="Homeobox_KN"/>
    <property type="match status" value="1"/>
</dbReference>
<reference evidence="8 9" key="1">
    <citation type="submission" date="2024-05" db="EMBL/GenBank/DDBJ databases">
        <authorList>
            <person name="Wallberg A."/>
        </authorList>
    </citation>
    <scope>NUCLEOTIDE SEQUENCE [LARGE SCALE GENOMIC DNA]</scope>
</reference>